<dbReference type="EMBL" id="BAAANN010000001">
    <property type="protein sequence ID" value="GAA1938003.1"/>
    <property type="molecule type" value="Genomic_DNA"/>
</dbReference>
<sequence length="123" mass="12721">MSLRSPRHPRGTRPRTLHTVTLLGAVLAVLLAAATPAAADPLVVAAPPGSLDQVITNLRNFLIGLLVGLATLFLTIGGVRYLAADGDPGEVERAKKSLRNALIGYGLAMLAPLVVNILQGLVG</sequence>
<evidence type="ECO:0000256" key="1">
    <source>
        <dbReference type="SAM" id="Phobius"/>
    </source>
</evidence>
<dbReference type="Proteomes" id="UP001501116">
    <property type="component" value="Unassembled WGS sequence"/>
</dbReference>
<keyword evidence="2" id="KW-0732">Signal</keyword>
<keyword evidence="4" id="KW-1185">Reference proteome</keyword>
<keyword evidence="1" id="KW-0472">Membrane</keyword>
<dbReference type="RefSeq" id="WP_344412140.1">
    <property type="nucleotide sequence ID" value="NZ_BAAANN010000001.1"/>
</dbReference>
<gene>
    <name evidence="3" type="ORF">GCM10009754_01280</name>
</gene>
<reference evidence="3 4" key="1">
    <citation type="journal article" date="2019" name="Int. J. Syst. Evol. Microbiol.">
        <title>The Global Catalogue of Microorganisms (GCM) 10K type strain sequencing project: providing services to taxonomists for standard genome sequencing and annotation.</title>
        <authorList>
            <consortium name="The Broad Institute Genomics Platform"/>
            <consortium name="The Broad Institute Genome Sequencing Center for Infectious Disease"/>
            <person name="Wu L."/>
            <person name="Ma J."/>
        </authorList>
    </citation>
    <scope>NUCLEOTIDE SEQUENCE [LARGE SCALE GENOMIC DNA]</scope>
    <source>
        <strain evidence="3 4">JCM 14545</strain>
    </source>
</reference>
<feature type="transmembrane region" description="Helical" evidence="1">
    <location>
        <begin position="63"/>
        <end position="82"/>
    </location>
</feature>
<accession>A0ABN2PYT9</accession>
<organism evidence="3 4">
    <name type="scientific">Amycolatopsis minnesotensis</name>
    <dbReference type="NCBI Taxonomy" id="337894"/>
    <lineage>
        <taxon>Bacteria</taxon>
        <taxon>Bacillati</taxon>
        <taxon>Actinomycetota</taxon>
        <taxon>Actinomycetes</taxon>
        <taxon>Pseudonocardiales</taxon>
        <taxon>Pseudonocardiaceae</taxon>
        <taxon>Amycolatopsis</taxon>
    </lineage>
</organism>
<keyword evidence="1" id="KW-1133">Transmembrane helix</keyword>
<comment type="caution">
    <text evidence="3">The sequence shown here is derived from an EMBL/GenBank/DDBJ whole genome shotgun (WGS) entry which is preliminary data.</text>
</comment>
<proteinExistence type="predicted"/>
<protein>
    <recommendedName>
        <fullName evidence="5">TrbC/VIRB2 family protein</fullName>
    </recommendedName>
</protein>
<feature type="chain" id="PRO_5047436410" description="TrbC/VIRB2 family protein" evidence="2">
    <location>
        <begin position="40"/>
        <end position="123"/>
    </location>
</feature>
<feature type="signal peptide" evidence="2">
    <location>
        <begin position="1"/>
        <end position="39"/>
    </location>
</feature>
<keyword evidence="1" id="KW-0812">Transmembrane</keyword>
<feature type="transmembrane region" description="Helical" evidence="1">
    <location>
        <begin position="102"/>
        <end position="122"/>
    </location>
</feature>
<evidence type="ECO:0000313" key="3">
    <source>
        <dbReference type="EMBL" id="GAA1938003.1"/>
    </source>
</evidence>
<evidence type="ECO:0000313" key="4">
    <source>
        <dbReference type="Proteomes" id="UP001501116"/>
    </source>
</evidence>
<evidence type="ECO:0008006" key="5">
    <source>
        <dbReference type="Google" id="ProtNLM"/>
    </source>
</evidence>
<dbReference type="InterPro" id="IPR043993">
    <property type="entry name" value="T4SS_pilin"/>
</dbReference>
<name>A0ABN2PYT9_9PSEU</name>
<evidence type="ECO:0000256" key="2">
    <source>
        <dbReference type="SAM" id="SignalP"/>
    </source>
</evidence>
<dbReference type="Pfam" id="PF18895">
    <property type="entry name" value="T4SS_pilin"/>
    <property type="match status" value="1"/>
</dbReference>